<evidence type="ECO:0000256" key="2">
    <source>
        <dbReference type="SAM" id="Phobius"/>
    </source>
</evidence>
<keyword evidence="2" id="KW-0472">Membrane</keyword>
<feature type="region of interest" description="Disordered" evidence="1">
    <location>
        <begin position="430"/>
        <end position="480"/>
    </location>
</feature>
<sequence length="480" mass="50657">MALLPGDEPFEHICQRLSEGNNATASQEFFWALYCCDAQLCGVDNLQVQGRDPNVNWIINTCQNIGYISVRDPGPPETSYSCSAATLFGDGPDCQEEISETATMGMSSEGVSTSILTHSSGTAATSTQTYIQDPSLGASFGSGQSDDDDSGGGGLPVGVKVTISITTLAGVLLIAFAVFCILRYRSKATHGRRPSFRRLIQRRGSPPKPESPTGSPTPLVSPTVSRAGTDGTRMTPPPPLKDRKMLDVWANSRPSSATSQSRSGSRAGFPASPVFAPTLSRLVPRSERTARAHGAGISPPIFPLGWMATGRNEGNLRSISSNPTTTTSTVSATATSGSERAGSSSTPVRSHRSRAVATQQHEIPSPGPPPLRAIPSTPPPRHSGQTSQPTTAASSIRHGDIGVAFGMVTHNPACGVVLAQESQDLCEMTERHGRESRDSWDTWRSGGGGGPGASMSPPPRRELHSPVMPEEDLERLGGRY</sequence>
<feature type="compositionally biased region" description="Basic and acidic residues" evidence="1">
    <location>
        <begin position="430"/>
        <end position="441"/>
    </location>
</feature>
<dbReference type="STRING" id="857340.A0A086TBH0"/>
<feature type="transmembrane region" description="Helical" evidence="2">
    <location>
        <begin position="163"/>
        <end position="184"/>
    </location>
</feature>
<evidence type="ECO:0000313" key="3">
    <source>
        <dbReference type="EMBL" id="KFH46702.1"/>
    </source>
</evidence>
<dbReference type="OrthoDB" id="5244978at2759"/>
<reference evidence="4" key="1">
    <citation type="journal article" date="2014" name="Genome Announc.">
        <title>Genome sequence and annotation of Acremonium chrysogenum, producer of the beta-lactam antibiotic cephalosporin C.</title>
        <authorList>
            <person name="Terfehr D."/>
            <person name="Dahlmann T.A."/>
            <person name="Specht T."/>
            <person name="Zadra I."/>
            <person name="Kuernsteiner H."/>
            <person name="Kueck U."/>
        </authorList>
    </citation>
    <scope>NUCLEOTIDE SEQUENCE [LARGE SCALE GENOMIC DNA]</scope>
    <source>
        <strain evidence="4">ATCC 11550 / CBS 779.69 / DSM 880 / IAM 14645 / JCM 23072 / IMI 49137</strain>
    </source>
</reference>
<evidence type="ECO:0000313" key="4">
    <source>
        <dbReference type="Proteomes" id="UP000029964"/>
    </source>
</evidence>
<organism evidence="3 4">
    <name type="scientific">Hapsidospora chrysogenum (strain ATCC 11550 / CBS 779.69 / DSM 880 / IAM 14645 / JCM 23072 / IMI 49137)</name>
    <name type="common">Acremonium chrysogenum</name>
    <dbReference type="NCBI Taxonomy" id="857340"/>
    <lineage>
        <taxon>Eukaryota</taxon>
        <taxon>Fungi</taxon>
        <taxon>Dikarya</taxon>
        <taxon>Ascomycota</taxon>
        <taxon>Pezizomycotina</taxon>
        <taxon>Sordariomycetes</taxon>
        <taxon>Hypocreomycetidae</taxon>
        <taxon>Hypocreales</taxon>
        <taxon>Bionectriaceae</taxon>
        <taxon>Hapsidospora</taxon>
    </lineage>
</organism>
<feature type="compositionally biased region" description="Low complexity" evidence="1">
    <location>
        <begin position="250"/>
        <end position="267"/>
    </location>
</feature>
<keyword evidence="4" id="KW-1185">Reference proteome</keyword>
<proteinExistence type="predicted"/>
<keyword evidence="2" id="KW-1133">Transmembrane helix</keyword>
<feature type="region of interest" description="Disordered" evidence="1">
    <location>
        <begin position="192"/>
        <end position="394"/>
    </location>
</feature>
<feature type="compositionally biased region" description="Basic residues" evidence="1">
    <location>
        <begin position="192"/>
        <end position="201"/>
    </location>
</feature>
<evidence type="ECO:0000256" key="1">
    <source>
        <dbReference type="SAM" id="MobiDB-lite"/>
    </source>
</evidence>
<keyword evidence="2" id="KW-0812">Transmembrane</keyword>
<feature type="compositionally biased region" description="Polar residues" evidence="1">
    <location>
        <begin position="212"/>
        <end position="226"/>
    </location>
</feature>
<protein>
    <submittedName>
        <fullName evidence="3">Uncharacterized protein</fullName>
    </submittedName>
</protein>
<dbReference type="HOGENOM" id="CLU_044859_0_0_1"/>
<accession>A0A086TBH0</accession>
<gene>
    <name evidence="3" type="ORF">ACRE_024590</name>
</gene>
<feature type="compositionally biased region" description="Polar residues" evidence="1">
    <location>
        <begin position="383"/>
        <end position="394"/>
    </location>
</feature>
<dbReference type="EMBL" id="JPKY01000016">
    <property type="protein sequence ID" value="KFH46702.1"/>
    <property type="molecule type" value="Genomic_DNA"/>
</dbReference>
<feature type="compositionally biased region" description="Pro residues" evidence="1">
    <location>
        <begin position="365"/>
        <end position="381"/>
    </location>
</feature>
<name>A0A086TBH0_HAPC1</name>
<comment type="caution">
    <text evidence="3">The sequence shown here is derived from an EMBL/GenBank/DDBJ whole genome shotgun (WGS) entry which is preliminary data.</text>
</comment>
<feature type="compositionally biased region" description="Low complexity" evidence="1">
    <location>
        <begin position="318"/>
        <end position="338"/>
    </location>
</feature>
<dbReference type="AlphaFoldDB" id="A0A086TBH0"/>
<dbReference type="Proteomes" id="UP000029964">
    <property type="component" value="Unassembled WGS sequence"/>
</dbReference>